<sequence length="106" mass="11358">MSYKSKTLPMPSSDPFKVGREELGWDPDNQWTDFQITATGLGGGTYSVAGYVVGDGAEVARPLATGKGENDVVQLKDYLLRGLVFTLSGGTDPHPKFTITGRLHGI</sequence>
<proteinExistence type="predicted"/>
<protein>
    <submittedName>
        <fullName evidence="1">Uncharacterized protein</fullName>
    </submittedName>
</protein>
<evidence type="ECO:0000313" key="1">
    <source>
        <dbReference type="EMBL" id="CAB4128764.1"/>
    </source>
</evidence>
<organism evidence="1">
    <name type="scientific">uncultured Caudovirales phage</name>
    <dbReference type="NCBI Taxonomy" id="2100421"/>
    <lineage>
        <taxon>Viruses</taxon>
        <taxon>Duplodnaviria</taxon>
        <taxon>Heunggongvirae</taxon>
        <taxon>Uroviricota</taxon>
        <taxon>Caudoviricetes</taxon>
        <taxon>Peduoviridae</taxon>
        <taxon>Maltschvirus</taxon>
        <taxon>Maltschvirus maltsch</taxon>
    </lineage>
</organism>
<accession>A0A6J5L2I8</accession>
<dbReference type="EMBL" id="LR796230">
    <property type="protein sequence ID" value="CAB4128764.1"/>
    <property type="molecule type" value="Genomic_DNA"/>
</dbReference>
<gene>
    <name evidence="1" type="ORF">UFOVP114_74</name>
</gene>
<name>A0A6J5L2I8_9CAUD</name>
<reference evidence="1" key="1">
    <citation type="submission" date="2020-04" db="EMBL/GenBank/DDBJ databases">
        <authorList>
            <person name="Chiriac C."/>
            <person name="Salcher M."/>
            <person name="Ghai R."/>
            <person name="Kavagutti S V."/>
        </authorList>
    </citation>
    <scope>NUCLEOTIDE SEQUENCE</scope>
</reference>